<dbReference type="InterPro" id="IPR023214">
    <property type="entry name" value="HAD_sf"/>
</dbReference>
<dbReference type="RefSeq" id="WP_101192826.1">
    <property type="nucleotide sequence ID" value="NZ_PIYS01000005.1"/>
</dbReference>
<dbReference type="Proteomes" id="UP000242861">
    <property type="component" value="Unassembled WGS sequence"/>
</dbReference>
<dbReference type="GO" id="GO:0008967">
    <property type="term" value="F:phosphoglycolate phosphatase activity"/>
    <property type="evidence" value="ECO:0007669"/>
    <property type="project" value="TreeGrafter"/>
</dbReference>
<dbReference type="GO" id="GO:0005829">
    <property type="term" value="C:cytosol"/>
    <property type="evidence" value="ECO:0007669"/>
    <property type="project" value="TreeGrafter"/>
</dbReference>
<dbReference type="InterPro" id="IPR036412">
    <property type="entry name" value="HAD-like_sf"/>
</dbReference>
<dbReference type="GO" id="GO:0046872">
    <property type="term" value="F:metal ion binding"/>
    <property type="evidence" value="ECO:0007669"/>
    <property type="project" value="UniProtKB-KW"/>
</dbReference>
<evidence type="ECO:0000313" key="3">
    <source>
        <dbReference type="EMBL" id="PKF71967.1"/>
    </source>
</evidence>
<dbReference type="InterPro" id="IPR006549">
    <property type="entry name" value="HAD-SF_hydro_IIIA"/>
</dbReference>
<keyword evidence="2" id="KW-0479">Metal-binding</keyword>
<dbReference type="InterPro" id="IPR006439">
    <property type="entry name" value="HAD-SF_hydro_IA"/>
</dbReference>
<dbReference type="Gene3D" id="3.40.50.1000">
    <property type="entry name" value="HAD superfamily/HAD-like"/>
    <property type="match status" value="1"/>
</dbReference>
<dbReference type="InterPro" id="IPR041492">
    <property type="entry name" value="HAD_2"/>
</dbReference>
<dbReference type="NCBIfam" id="TIGR01662">
    <property type="entry name" value="HAD-SF-IIIA"/>
    <property type="match status" value="1"/>
</dbReference>
<sequence length="230" mass="25611">MSDFRLLIFDWDGTLVDSIARIVESIQVAAACCELPPLSAEPIKAIIGLSLLRAIDVLYPQFDDPLGRERFRQAYADHYLALEEQPSPLFPGVAEALQAFRREGLQLAVATGKSRRGLHQVLARRGWLDFFDITRCADETSSKPHPQMLEEILAHCGVPAHRALMVGDSRFDLQMAHNAGVHAVAVGYGAQSLASLRAEAPHLEIEHFDQLRAWLGVPLDREVKREHGYV</sequence>
<comment type="cofactor">
    <cofactor evidence="1">
        <name>Mg(2+)</name>
        <dbReference type="ChEBI" id="CHEBI:18420"/>
    </cofactor>
</comment>
<evidence type="ECO:0000256" key="1">
    <source>
        <dbReference type="ARBA" id="ARBA00001946"/>
    </source>
</evidence>
<dbReference type="Pfam" id="PF13419">
    <property type="entry name" value="HAD_2"/>
    <property type="match status" value="1"/>
</dbReference>
<dbReference type="GO" id="GO:0006281">
    <property type="term" value="P:DNA repair"/>
    <property type="evidence" value="ECO:0007669"/>
    <property type="project" value="TreeGrafter"/>
</dbReference>
<gene>
    <name evidence="3" type="ORF">CW360_03955</name>
</gene>
<proteinExistence type="predicted"/>
<organism evidence="3 4">
    <name type="scientific">Pseudomonas fluvialis</name>
    <dbReference type="NCBI Taxonomy" id="1793966"/>
    <lineage>
        <taxon>Bacteria</taxon>
        <taxon>Pseudomonadati</taxon>
        <taxon>Pseudomonadota</taxon>
        <taxon>Gammaproteobacteria</taxon>
        <taxon>Pseudomonadales</taxon>
        <taxon>Pseudomonadaceae</taxon>
        <taxon>Pseudomonas</taxon>
    </lineage>
</organism>
<reference evidence="4" key="1">
    <citation type="submission" date="2017-12" db="EMBL/GenBank/DDBJ databases">
        <authorList>
            <person name="Yu X.-Y."/>
        </authorList>
    </citation>
    <scope>NUCLEOTIDE SEQUENCE [LARGE SCALE GENOMIC DNA]</scope>
    <source>
        <strain evidence="4">ZYSR67-Z</strain>
    </source>
</reference>
<dbReference type="NCBIfam" id="TIGR01509">
    <property type="entry name" value="HAD-SF-IA-v3"/>
    <property type="match status" value="1"/>
</dbReference>
<accession>A0A2I0CS28</accession>
<dbReference type="InterPro" id="IPR023198">
    <property type="entry name" value="PGP-like_dom2"/>
</dbReference>
<dbReference type="AlphaFoldDB" id="A0A2I0CS28"/>
<dbReference type="NCBIfam" id="TIGR01549">
    <property type="entry name" value="HAD-SF-IA-v1"/>
    <property type="match status" value="1"/>
</dbReference>
<dbReference type="PANTHER" id="PTHR43434">
    <property type="entry name" value="PHOSPHOGLYCOLATE PHOSPHATASE"/>
    <property type="match status" value="1"/>
</dbReference>
<evidence type="ECO:0000256" key="2">
    <source>
        <dbReference type="ARBA" id="ARBA00022723"/>
    </source>
</evidence>
<name>A0A2I0CS28_9PSED</name>
<keyword evidence="3" id="KW-0378">Hydrolase</keyword>
<dbReference type="SFLD" id="SFLDG01135">
    <property type="entry name" value="C1.5.6:_HAD__Beta-PGM__Phospha"/>
    <property type="match status" value="1"/>
</dbReference>
<comment type="caution">
    <text evidence="3">The sequence shown here is derived from an EMBL/GenBank/DDBJ whole genome shotgun (WGS) entry which is preliminary data.</text>
</comment>
<dbReference type="SFLD" id="SFLDG01129">
    <property type="entry name" value="C1.5:_HAD__Beta-PGM__Phosphata"/>
    <property type="match status" value="1"/>
</dbReference>
<evidence type="ECO:0000313" key="4">
    <source>
        <dbReference type="Proteomes" id="UP000242861"/>
    </source>
</evidence>
<dbReference type="SFLD" id="SFLDS00003">
    <property type="entry name" value="Haloacid_Dehalogenase"/>
    <property type="match status" value="1"/>
</dbReference>
<dbReference type="EMBL" id="PIYS01000005">
    <property type="protein sequence ID" value="PKF71967.1"/>
    <property type="molecule type" value="Genomic_DNA"/>
</dbReference>
<dbReference type="InterPro" id="IPR050155">
    <property type="entry name" value="HAD-like_hydrolase_sf"/>
</dbReference>
<dbReference type="SUPFAM" id="SSF56784">
    <property type="entry name" value="HAD-like"/>
    <property type="match status" value="1"/>
</dbReference>
<protein>
    <submittedName>
        <fullName evidence="3">HAD family hydrolase</fullName>
    </submittedName>
</protein>
<dbReference type="Gene3D" id="1.10.150.240">
    <property type="entry name" value="Putative phosphatase, domain 2"/>
    <property type="match status" value="1"/>
</dbReference>
<dbReference type="PANTHER" id="PTHR43434:SF24">
    <property type="entry name" value="HYDROLASE-RELATED"/>
    <property type="match status" value="1"/>
</dbReference>